<dbReference type="Pfam" id="PF14657">
    <property type="entry name" value="Arm-DNA-bind_4"/>
    <property type="match status" value="1"/>
</dbReference>
<dbReference type="GO" id="GO:0015074">
    <property type="term" value="P:DNA integration"/>
    <property type="evidence" value="ECO:0007669"/>
    <property type="project" value="UniProtKB-KW"/>
</dbReference>
<dbReference type="RefSeq" id="WP_002844536.1">
    <property type="nucleotide sequence ID" value="NZ_ADJN01000065.1"/>
</dbReference>
<evidence type="ECO:0000256" key="5">
    <source>
        <dbReference type="ARBA" id="ARBA00023172"/>
    </source>
</evidence>
<comment type="function">
    <text evidence="1">Site-specific tyrosine recombinase, which acts by catalyzing the cutting and rejoining of the recombining DNA molecules.</text>
</comment>
<reference evidence="9 10" key="1">
    <citation type="submission" date="2010-01" db="EMBL/GenBank/DDBJ databases">
        <authorList>
            <person name="Dodson R."/>
            <person name="Madupu R."/>
            <person name="Durkin A.S."/>
            <person name="Torralba M."/>
            <person name="Methe B."/>
            <person name="Sutton G.G."/>
            <person name="Strausberg R.L."/>
            <person name="Nelson K.E."/>
        </authorList>
    </citation>
    <scope>NUCLEOTIDE SEQUENCE [LARGE SCALE GENOMIC DNA]</scope>
    <source>
        <strain evidence="9 10">653-L</strain>
    </source>
</reference>
<gene>
    <name evidence="9" type="ORF">HMPREF0631_1340</name>
</gene>
<comment type="similarity">
    <text evidence="2">Belongs to the 'phage' integrase family.</text>
</comment>
<evidence type="ECO:0000313" key="9">
    <source>
        <dbReference type="EMBL" id="EFD04401.1"/>
    </source>
</evidence>
<keyword evidence="10" id="KW-1185">Reference proteome</keyword>
<dbReference type="CDD" id="cd01189">
    <property type="entry name" value="INT_ICEBs1_C_like"/>
    <property type="match status" value="1"/>
</dbReference>
<keyword evidence="3" id="KW-0229">DNA integration</keyword>
<name>D3MU34_9FIRM</name>
<dbReference type="InterPro" id="IPR028259">
    <property type="entry name" value="AP2-like_int_N"/>
</dbReference>
<dbReference type="Proteomes" id="UP000004206">
    <property type="component" value="Unassembled WGS sequence"/>
</dbReference>
<evidence type="ECO:0000256" key="3">
    <source>
        <dbReference type="ARBA" id="ARBA00022908"/>
    </source>
</evidence>
<dbReference type="AlphaFoldDB" id="D3MU34"/>
<dbReference type="InterPro" id="IPR011010">
    <property type="entry name" value="DNA_brk_join_enz"/>
</dbReference>
<dbReference type="OrthoDB" id="9785687at2"/>
<evidence type="ECO:0000256" key="2">
    <source>
        <dbReference type="ARBA" id="ARBA00008857"/>
    </source>
</evidence>
<dbReference type="Pfam" id="PF00589">
    <property type="entry name" value="Phage_integrase"/>
    <property type="match status" value="1"/>
</dbReference>
<evidence type="ECO:0000259" key="8">
    <source>
        <dbReference type="PROSITE" id="PS51900"/>
    </source>
</evidence>
<accession>D3MU34</accession>
<keyword evidence="4 6" id="KW-0238">DNA-binding</keyword>
<dbReference type="InterPro" id="IPR010998">
    <property type="entry name" value="Integrase_recombinase_N"/>
</dbReference>
<comment type="caution">
    <text evidence="9">The sequence shown here is derived from an EMBL/GenBank/DDBJ whole genome shotgun (WGS) entry which is preliminary data.</text>
</comment>
<dbReference type="InterPro" id="IPR050090">
    <property type="entry name" value="Tyrosine_recombinase_XerCD"/>
</dbReference>
<organism evidence="9 10">
    <name type="scientific">Peptostreptococcus anaerobius 653-L</name>
    <dbReference type="NCBI Taxonomy" id="596329"/>
    <lineage>
        <taxon>Bacteria</taxon>
        <taxon>Bacillati</taxon>
        <taxon>Bacillota</taxon>
        <taxon>Clostridia</taxon>
        <taxon>Peptostreptococcales</taxon>
        <taxon>Peptostreptococcaceae</taxon>
        <taxon>Peptostreptococcus</taxon>
    </lineage>
</organism>
<proteinExistence type="inferred from homology"/>
<dbReference type="PROSITE" id="PS51898">
    <property type="entry name" value="TYR_RECOMBINASE"/>
    <property type="match status" value="1"/>
</dbReference>
<dbReference type="InterPro" id="IPR013762">
    <property type="entry name" value="Integrase-like_cat_sf"/>
</dbReference>
<dbReference type="Gene3D" id="1.10.150.130">
    <property type="match status" value="1"/>
</dbReference>
<dbReference type="PANTHER" id="PTHR30349">
    <property type="entry name" value="PHAGE INTEGRASE-RELATED"/>
    <property type="match status" value="1"/>
</dbReference>
<evidence type="ECO:0000256" key="6">
    <source>
        <dbReference type="PROSITE-ProRule" id="PRU01248"/>
    </source>
</evidence>
<evidence type="ECO:0000259" key="7">
    <source>
        <dbReference type="PROSITE" id="PS51898"/>
    </source>
</evidence>
<dbReference type="InterPro" id="IPR004107">
    <property type="entry name" value="Integrase_SAM-like_N"/>
</dbReference>
<dbReference type="GeneID" id="79843442"/>
<dbReference type="InterPro" id="IPR044068">
    <property type="entry name" value="CB"/>
</dbReference>
<keyword evidence="5" id="KW-0233">DNA recombination</keyword>
<dbReference type="EMBL" id="ADJN01000065">
    <property type="protein sequence ID" value="EFD04401.1"/>
    <property type="molecule type" value="Genomic_DNA"/>
</dbReference>
<evidence type="ECO:0000313" key="10">
    <source>
        <dbReference type="Proteomes" id="UP000004206"/>
    </source>
</evidence>
<dbReference type="eggNOG" id="COG0582">
    <property type="taxonomic scope" value="Bacteria"/>
</dbReference>
<dbReference type="PROSITE" id="PS51900">
    <property type="entry name" value="CB"/>
    <property type="match status" value="1"/>
</dbReference>
<sequence length="343" mass="40755">MPTYKDKKTGKWRTLIYYKDYRGEPHIKQKRGFKTQREAKEFERDFLSKFTKDITLKQAKEEYFDYISTRLRESTVRNKRWYAKNLEYIEHINLLNISPKTILDWQKHMQDIGKSNKTINQSTEVLYGIFKHNCKMYSNTHNPVKAIEKLPTEKKEMDYWTLDEFNTFLGFVEDPEKSLAFKILFYGGIRYGELLGLQIGDIYDTYIDINKSYDYRSKKFCPTKNKQSVRQVVMPDKIMDDIRAYISTLYKPGKKDRLFSKTTNTWLSRQLKVTCEKYNLHKIRVHDLRHSHATLLINNGIDVLIISHRLGHSNPTTTLNTYSHLYKNRSTEAVDLLNKLANL</sequence>
<dbReference type="Pfam" id="PF14659">
    <property type="entry name" value="Phage_int_SAM_3"/>
    <property type="match status" value="1"/>
</dbReference>
<dbReference type="Gene3D" id="1.10.443.10">
    <property type="entry name" value="Intergrase catalytic core"/>
    <property type="match status" value="1"/>
</dbReference>
<evidence type="ECO:0000256" key="4">
    <source>
        <dbReference type="ARBA" id="ARBA00023125"/>
    </source>
</evidence>
<dbReference type="GO" id="GO:0006310">
    <property type="term" value="P:DNA recombination"/>
    <property type="evidence" value="ECO:0007669"/>
    <property type="project" value="UniProtKB-KW"/>
</dbReference>
<evidence type="ECO:0000256" key="1">
    <source>
        <dbReference type="ARBA" id="ARBA00003283"/>
    </source>
</evidence>
<dbReference type="GO" id="GO:0003677">
    <property type="term" value="F:DNA binding"/>
    <property type="evidence" value="ECO:0007669"/>
    <property type="project" value="UniProtKB-UniRule"/>
</dbReference>
<dbReference type="PANTHER" id="PTHR30349:SF64">
    <property type="entry name" value="PROPHAGE INTEGRASE INTD-RELATED"/>
    <property type="match status" value="1"/>
</dbReference>
<protein>
    <submittedName>
        <fullName evidence="9">Site-specific recombinase, phage integrase family</fullName>
    </submittedName>
</protein>
<feature type="domain" description="Tyr recombinase" evidence="7">
    <location>
        <begin position="155"/>
        <end position="335"/>
    </location>
</feature>
<feature type="domain" description="Core-binding (CB)" evidence="8">
    <location>
        <begin position="54"/>
        <end position="134"/>
    </location>
</feature>
<dbReference type="SUPFAM" id="SSF56349">
    <property type="entry name" value="DNA breaking-rejoining enzymes"/>
    <property type="match status" value="1"/>
</dbReference>
<dbReference type="InterPro" id="IPR002104">
    <property type="entry name" value="Integrase_catalytic"/>
</dbReference>